<sequence length="435" mass="47113">MSDTGLELAFGRGAQHLSLPPGAKPTVLRKATLPKLPDNAAAIRHALDNPIDSAPLAALAKGRNSACILICDITRPVPNRLFLRPMIETLMAAGIPADGITVLVATGLHRPNEGEELAELVGDPWVLKTVRVENHFARDEAAHVDLGPTPTRGTPVFIDRRFVEAELRIATGLVEPHFMAGWSGGRKVVAPGVAGHQTIRTFHSARFMEDPLAVQCNLIGNPLHEEQLEIVRKLGDVYALNTVLDEERDLVFVSFGEIIASHLAAVEFVEGATVIETPRRYHTVVTSSAGYPLDKTYYQTVKGMVTPLDILEPGGTLIIASECSEGFGSEEFRAAQARLVELGPERFLATLTAKTLADVDEWQTEMQLKPMRVGRIQLYTTGLTEEERRITAVEIVPDLNAAIAASLARSGDNALAIIPEGPYVIPVCREQQAAA</sequence>
<dbReference type="Pfam" id="PF21113">
    <property type="entry name" value="LarA_C"/>
    <property type="match status" value="1"/>
</dbReference>
<dbReference type="InterPro" id="IPR048520">
    <property type="entry name" value="LarA_C"/>
</dbReference>
<dbReference type="AlphaFoldDB" id="A0A9E7A3E4"/>
<evidence type="ECO:0000313" key="4">
    <source>
        <dbReference type="Proteomes" id="UP000831684"/>
    </source>
</evidence>
<dbReference type="InterPro" id="IPR018657">
    <property type="entry name" value="LarA-like_N"/>
</dbReference>
<protein>
    <submittedName>
        <fullName evidence="3">Nickel-dependent lactate racemase</fullName>
    </submittedName>
</protein>
<dbReference type="RefSeq" id="WP_244450173.1">
    <property type="nucleotide sequence ID" value="NZ_CP083239.1"/>
</dbReference>
<proteinExistence type="predicted"/>
<gene>
    <name evidence="3" type="primary">larA</name>
    <name evidence="3" type="ORF">K9D25_07175</name>
</gene>
<dbReference type="Gene3D" id="3.40.50.11440">
    <property type="match status" value="1"/>
</dbReference>
<feature type="domain" description="LarA-like N-terminal" evidence="1">
    <location>
        <begin position="10"/>
        <end position="210"/>
    </location>
</feature>
<organism evidence="3 4">
    <name type="scientific">Ancylobacter polymorphus</name>
    <dbReference type="NCBI Taxonomy" id="223390"/>
    <lineage>
        <taxon>Bacteria</taxon>
        <taxon>Pseudomonadati</taxon>
        <taxon>Pseudomonadota</taxon>
        <taxon>Alphaproteobacteria</taxon>
        <taxon>Hyphomicrobiales</taxon>
        <taxon>Xanthobacteraceae</taxon>
        <taxon>Ancylobacter</taxon>
    </lineage>
</organism>
<accession>A0A9E7A3E4</accession>
<feature type="domain" description="Lactate racemase C-terminal" evidence="2">
    <location>
        <begin position="283"/>
        <end position="425"/>
    </location>
</feature>
<evidence type="ECO:0000259" key="2">
    <source>
        <dbReference type="Pfam" id="PF21113"/>
    </source>
</evidence>
<dbReference type="InterPro" id="IPR047926">
    <property type="entry name" value="Ni_dep_LarA"/>
</dbReference>
<dbReference type="PANTHER" id="PTHR33171">
    <property type="entry name" value="LAR_N DOMAIN-CONTAINING PROTEIN"/>
    <property type="match status" value="1"/>
</dbReference>
<dbReference type="Gene3D" id="3.90.226.30">
    <property type="match status" value="1"/>
</dbReference>
<evidence type="ECO:0000259" key="1">
    <source>
        <dbReference type="Pfam" id="PF09861"/>
    </source>
</evidence>
<name>A0A9E7A3E4_9HYPH</name>
<dbReference type="Pfam" id="PF09861">
    <property type="entry name" value="Lar_N"/>
    <property type="match status" value="1"/>
</dbReference>
<dbReference type="InterPro" id="IPR048068">
    <property type="entry name" value="LarA-like"/>
</dbReference>
<dbReference type="GO" id="GO:0050043">
    <property type="term" value="F:lactate racemase activity"/>
    <property type="evidence" value="ECO:0007669"/>
    <property type="project" value="InterPro"/>
</dbReference>
<dbReference type="PANTHER" id="PTHR33171:SF17">
    <property type="entry name" value="LARA-LIKE N-TERMINAL DOMAIN-CONTAINING PROTEIN"/>
    <property type="match status" value="1"/>
</dbReference>
<dbReference type="NCBIfam" id="NF033504">
    <property type="entry name" value="Ni_dep_LarA"/>
    <property type="match status" value="1"/>
</dbReference>
<dbReference type="EMBL" id="CP083239">
    <property type="protein sequence ID" value="UOK72475.1"/>
    <property type="molecule type" value="Genomic_DNA"/>
</dbReference>
<dbReference type="KEGG" id="apol:K9D25_07175"/>
<evidence type="ECO:0000313" key="3">
    <source>
        <dbReference type="EMBL" id="UOK72475.1"/>
    </source>
</evidence>
<reference evidence="3" key="1">
    <citation type="submission" date="2021-09" db="EMBL/GenBank/DDBJ databases">
        <title>Network and meta-omics reveal the key degrader and cooperation patterns in an efficient 1,4-dioxane-degrading microbial community.</title>
        <authorList>
            <person name="Dai C."/>
        </authorList>
    </citation>
    <scope>NUCLEOTIDE SEQUENCE</scope>
    <source>
        <strain evidence="3">ZM13</strain>
    </source>
</reference>
<dbReference type="Proteomes" id="UP000831684">
    <property type="component" value="Chromosome"/>
</dbReference>
<dbReference type="InterPro" id="IPR043166">
    <property type="entry name" value="LarA-like_C"/>
</dbReference>